<gene>
    <name evidence="1" type="ORF">LNINA_LOCUS11220</name>
</gene>
<reference evidence="1 2" key="1">
    <citation type="submission" date="2023-11" db="EMBL/GenBank/DDBJ databases">
        <authorList>
            <person name="Okamura Y."/>
        </authorList>
    </citation>
    <scope>NUCLEOTIDE SEQUENCE [LARGE SCALE GENOMIC DNA]</scope>
</reference>
<dbReference type="Proteomes" id="UP001497472">
    <property type="component" value="Unassembled WGS sequence"/>
</dbReference>
<keyword evidence="2" id="KW-1185">Reference proteome</keyword>
<dbReference type="EMBL" id="CAVLEF010000132">
    <property type="protein sequence ID" value="CAK1552155.1"/>
    <property type="molecule type" value="Genomic_DNA"/>
</dbReference>
<dbReference type="AlphaFoldDB" id="A0AAV1JRL3"/>
<evidence type="ECO:0000313" key="1">
    <source>
        <dbReference type="EMBL" id="CAK1552155.1"/>
    </source>
</evidence>
<accession>A0AAV1JRL3</accession>
<name>A0AAV1JRL3_9NEOP</name>
<evidence type="ECO:0000313" key="2">
    <source>
        <dbReference type="Proteomes" id="UP001497472"/>
    </source>
</evidence>
<proteinExistence type="predicted"/>
<protein>
    <submittedName>
        <fullName evidence="1">Uncharacterized protein</fullName>
    </submittedName>
</protein>
<comment type="caution">
    <text evidence="1">The sequence shown here is derived from an EMBL/GenBank/DDBJ whole genome shotgun (WGS) entry which is preliminary data.</text>
</comment>
<organism evidence="1 2">
    <name type="scientific">Leptosia nina</name>
    <dbReference type="NCBI Taxonomy" id="320188"/>
    <lineage>
        <taxon>Eukaryota</taxon>
        <taxon>Metazoa</taxon>
        <taxon>Ecdysozoa</taxon>
        <taxon>Arthropoda</taxon>
        <taxon>Hexapoda</taxon>
        <taxon>Insecta</taxon>
        <taxon>Pterygota</taxon>
        <taxon>Neoptera</taxon>
        <taxon>Endopterygota</taxon>
        <taxon>Lepidoptera</taxon>
        <taxon>Glossata</taxon>
        <taxon>Ditrysia</taxon>
        <taxon>Papilionoidea</taxon>
        <taxon>Pieridae</taxon>
        <taxon>Pierinae</taxon>
        <taxon>Leptosia</taxon>
    </lineage>
</organism>
<sequence length="104" mass="12149">MSIVFYRCVKSGYYWFDKSSAADRPSHFELRLRLLDLAVRLRLTKLTSTAINYDLLRLALNTKRLYVSFKCDITIAKITYSRLTRQHGLFVSLASDLRARVLDK</sequence>